<keyword evidence="2" id="KW-0285">Flavoprotein</keyword>
<reference evidence="8" key="1">
    <citation type="submission" date="2023-10" db="EMBL/GenBank/DDBJ databases">
        <authorList>
            <person name="Chen Y."/>
            <person name="Shah S."/>
            <person name="Dougan E. K."/>
            <person name="Thang M."/>
            <person name="Chan C."/>
        </authorList>
    </citation>
    <scope>NUCLEOTIDE SEQUENCE [LARGE SCALE GENOMIC DNA]</scope>
</reference>
<keyword evidence="9" id="KW-1185">Reference proteome</keyword>
<accession>A0ABN9W7D6</accession>
<dbReference type="InterPro" id="IPR023753">
    <property type="entry name" value="FAD/NAD-binding_dom"/>
</dbReference>
<dbReference type="Proteomes" id="UP001189429">
    <property type="component" value="Unassembled WGS sequence"/>
</dbReference>
<evidence type="ECO:0000259" key="6">
    <source>
        <dbReference type="Pfam" id="PF07992"/>
    </source>
</evidence>
<keyword evidence="4" id="KW-0560">Oxidoreductase</keyword>
<dbReference type="Pfam" id="PF22366">
    <property type="entry name" value="NDH2_C"/>
    <property type="match status" value="1"/>
</dbReference>
<dbReference type="InterPro" id="IPR036188">
    <property type="entry name" value="FAD/NAD-bd_sf"/>
</dbReference>
<comment type="similarity">
    <text evidence="1">Belongs to the NADH dehydrogenase family.</text>
</comment>
<evidence type="ECO:0000256" key="3">
    <source>
        <dbReference type="ARBA" id="ARBA00022827"/>
    </source>
</evidence>
<dbReference type="PANTHER" id="PTHR43706">
    <property type="entry name" value="NADH DEHYDROGENASE"/>
    <property type="match status" value="1"/>
</dbReference>
<dbReference type="InterPro" id="IPR045024">
    <property type="entry name" value="NDH-2"/>
</dbReference>
<comment type="caution">
    <text evidence="8">The sequence shown here is derived from an EMBL/GenBank/DDBJ whole genome shotgun (WGS) entry which is preliminary data.</text>
</comment>
<evidence type="ECO:0000259" key="7">
    <source>
        <dbReference type="Pfam" id="PF22366"/>
    </source>
</evidence>
<evidence type="ECO:0000313" key="9">
    <source>
        <dbReference type="Proteomes" id="UP001189429"/>
    </source>
</evidence>
<dbReference type="SUPFAM" id="SSF51905">
    <property type="entry name" value="FAD/NAD(P)-binding domain"/>
    <property type="match status" value="1"/>
</dbReference>
<evidence type="ECO:0000256" key="2">
    <source>
        <dbReference type="ARBA" id="ARBA00022630"/>
    </source>
</evidence>
<evidence type="ECO:0008006" key="10">
    <source>
        <dbReference type="Google" id="ProtNLM"/>
    </source>
</evidence>
<dbReference type="Pfam" id="PF07992">
    <property type="entry name" value="Pyr_redox_2"/>
    <property type="match status" value="1"/>
</dbReference>
<name>A0ABN9W7D6_9DINO</name>
<evidence type="ECO:0000256" key="5">
    <source>
        <dbReference type="ARBA" id="ARBA00023027"/>
    </source>
</evidence>
<keyword evidence="5" id="KW-0520">NAD</keyword>
<keyword evidence="3" id="KW-0274">FAD</keyword>
<feature type="domain" description="External alternative NADH-ubiquinone oxidoreductase-like C-terminal" evidence="7">
    <location>
        <begin position="100"/>
        <end position="161"/>
    </location>
</feature>
<evidence type="ECO:0000313" key="8">
    <source>
        <dbReference type="EMBL" id="CAK0881561.1"/>
    </source>
</evidence>
<proteinExistence type="inferred from homology"/>
<sequence length="172" mass="19521">MSLKYGTLVWCAGIKPHAFIRHYGFEMSDRGTQILVDRSTSAARATRTNIWAIGDCSTIEEYWLPQTAQVANQEAQYLAKQLNSGKFDNGTAEPFVFFNKGMMAYLGGFTAVMAKLPGLSRLTGFVAFLGWRFTYWFLQLSVRNRFMLATDWARTLLFGRDLTRFGSRSKPT</sequence>
<feature type="domain" description="FAD/NAD(P)-binding" evidence="6">
    <location>
        <begin position="3"/>
        <end position="75"/>
    </location>
</feature>
<dbReference type="EMBL" id="CAUYUJ010018204">
    <property type="protein sequence ID" value="CAK0881561.1"/>
    <property type="molecule type" value="Genomic_DNA"/>
</dbReference>
<evidence type="ECO:0000256" key="1">
    <source>
        <dbReference type="ARBA" id="ARBA00005272"/>
    </source>
</evidence>
<dbReference type="Gene3D" id="3.50.50.100">
    <property type="match status" value="1"/>
</dbReference>
<dbReference type="PANTHER" id="PTHR43706:SF13">
    <property type="entry name" value="NADH DEHYDROGENASE-RELATED"/>
    <property type="match status" value="1"/>
</dbReference>
<dbReference type="InterPro" id="IPR054585">
    <property type="entry name" value="NDH2-like_C"/>
</dbReference>
<evidence type="ECO:0000256" key="4">
    <source>
        <dbReference type="ARBA" id="ARBA00023002"/>
    </source>
</evidence>
<organism evidence="8 9">
    <name type="scientific">Prorocentrum cordatum</name>
    <dbReference type="NCBI Taxonomy" id="2364126"/>
    <lineage>
        <taxon>Eukaryota</taxon>
        <taxon>Sar</taxon>
        <taxon>Alveolata</taxon>
        <taxon>Dinophyceae</taxon>
        <taxon>Prorocentrales</taxon>
        <taxon>Prorocentraceae</taxon>
        <taxon>Prorocentrum</taxon>
    </lineage>
</organism>
<gene>
    <name evidence="8" type="ORF">PCOR1329_LOCUS64367</name>
</gene>
<protein>
    <recommendedName>
        <fullName evidence="10">FAD/NAD(P)-binding domain-containing protein</fullName>
    </recommendedName>
</protein>